<dbReference type="EMBL" id="NKCK01000172">
    <property type="protein sequence ID" value="RSL94124.1"/>
    <property type="molecule type" value="Genomic_DNA"/>
</dbReference>
<name>A0A428SWF8_9HYPO</name>
<gene>
    <name evidence="1" type="ORF">CEP52_012816</name>
</gene>
<evidence type="ECO:0000313" key="1">
    <source>
        <dbReference type="EMBL" id="RSL94124.1"/>
    </source>
</evidence>
<evidence type="ECO:0000313" key="2">
    <source>
        <dbReference type="Proteomes" id="UP000287144"/>
    </source>
</evidence>
<reference evidence="1 2" key="1">
    <citation type="submission" date="2017-06" db="EMBL/GenBank/DDBJ databases">
        <title>Comparative genomic analysis of Ambrosia Fusariam Clade fungi.</title>
        <authorList>
            <person name="Stajich J.E."/>
            <person name="Carrillo J."/>
            <person name="Kijimoto T."/>
            <person name="Eskalen A."/>
            <person name="O'Donnell K."/>
            <person name="Kasson M."/>
        </authorList>
    </citation>
    <scope>NUCLEOTIDE SEQUENCE [LARGE SCALE GENOMIC DNA]</scope>
    <source>
        <strain evidence="1 2">NRRL62579</strain>
    </source>
</reference>
<accession>A0A428SWF8</accession>
<sequence length="111" mass="12874">MPSIDYWCKVFGDAKVYRRWTYHFIQSDLRGGTFYNGQPAWKLEDGRSHISPWGHTRKVDQTYGAFFWTDTDGSTPLLDQNGAPVWDTKAFWESDQGQTDTIVEEDIYGPD</sequence>
<dbReference type="AlphaFoldDB" id="A0A428SWF8"/>
<comment type="caution">
    <text evidence="1">The sequence shown here is derived from an EMBL/GenBank/DDBJ whole genome shotgun (WGS) entry which is preliminary data.</text>
</comment>
<proteinExistence type="predicted"/>
<keyword evidence="2" id="KW-1185">Reference proteome</keyword>
<organism evidence="1 2">
    <name type="scientific">Fusarium oligoseptatum</name>
    <dbReference type="NCBI Taxonomy" id="2604345"/>
    <lineage>
        <taxon>Eukaryota</taxon>
        <taxon>Fungi</taxon>
        <taxon>Dikarya</taxon>
        <taxon>Ascomycota</taxon>
        <taxon>Pezizomycotina</taxon>
        <taxon>Sordariomycetes</taxon>
        <taxon>Hypocreomycetidae</taxon>
        <taxon>Hypocreales</taxon>
        <taxon>Nectriaceae</taxon>
        <taxon>Fusarium</taxon>
        <taxon>Fusarium solani species complex</taxon>
    </lineage>
</organism>
<protein>
    <submittedName>
        <fullName evidence="1">Uncharacterized protein</fullName>
    </submittedName>
</protein>
<dbReference type="Proteomes" id="UP000287144">
    <property type="component" value="Unassembled WGS sequence"/>
</dbReference>